<comment type="caution">
    <text evidence="2">The sequence shown here is derived from an EMBL/GenBank/DDBJ whole genome shotgun (WGS) entry which is preliminary data.</text>
</comment>
<feature type="compositionally biased region" description="Low complexity" evidence="1">
    <location>
        <begin position="488"/>
        <end position="509"/>
    </location>
</feature>
<feature type="compositionally biased region" description="Gly residues" evidence="1">
    <location>
        <begin position="477"/>
        <end position="487"/>
    </location>
</feature>
<feature type="compositionally biased region" description="Low complexity" evidence="1">
    <location>
        <begin position="545"/>
        <end position="557"/>
    </location>
</feature>
<reference evidence="2" key="1">
    <citation type="journal article" date="2021" name="Proc. Natl. Acad. Sci. U.S.A.">
        <title>Three genomes in the algal genus Volvox reveal the fate of a haploid sex-determining region after a transition to homothallism.</title>
        <authorList>
            <person name="Yamamoto K."/>
            <person name="Hamaji T."/>
            <person name="Kawai-Toyooka H."/>
            <person name="Matsuzaki R."/>
            <person name="Takahashi F."/>
            <person name="Nishimura Y."/>
            <person name="Kawachi M."/>
            <person name="Noguchi H."/>
            <person name="Minakuchi Y."/>
            <person name="Umen J.G."/>
            <person name="Toyoda A."/>
            <person name="Nozaki H."/>
        </authorList>
    </citation>
    <scope>NUCLEOTIDE SEQUENCE</scope>
    <source>
        <strain evidence="2">NIES-3785</strain>
    </source>
</reference>
<proteinExistence type="predicted"/>
<gene>
    <name evidence="2" type="ORF">Vretimale_6622</name>
</gene>
<sequence length="608" mass="63156">MQFLRKLRNASTAVPATKNDPQPSAAADDGDSGNKNTPNAPVLNPVDNSYQRSGDGSGQEQGTGTTPSPFGGQPASSSTQDDAASSASNPAATTAAAATTTTGQTLSAQPLEPPSAAVPFPHQPPGPTSAATAASTPGPAPRTQEPTYNLQDPQNLNQPLANSPVTIKSMTGTNEPSRTDPRVQQQDTTSHPQATAAAIDPWVASSGSRQTAVPKPAVKSTSAATTAVMELQDPAAAAPSPRTLHQQMKEERLQALTAAHKETLRRLAVERHQIAQQQSLYGAAGPMTAATVVAAAGHNPPPLWRPASNEDSREVRAAARQQMIEQLQTEQVAALAALKALKQGKTLDEARRIGNVQYQHQYQQQQQPQQQQQQQDQANMVRIAAAPQAPLSGLPRSSSVLLRHREQGGGEEEGVDEGARGDPPRRGAAGHRGSNADLGPPTPTRGSSPTIQGRGPMGRRGAVESIDPTADRAVRVGGIGGSTGGSGASSRGSFTSPPHSSLSMSSSSPLGPRGNAVRLATGEADVDSGGAESRRGRGGKGAGGLEAPAGASAAATATSQPANDQQLHRQPTDDQPPPSYIEELKEQVKVWTAWRSTFVFRMIGRTMR</sequence>
<evidence type="ECO:0000313" key="3">
    <source>
        <dbReference type="Proteomes" id="UP000722791"/>
    </source>
</evidence>
<feature type="region of interest" description="Disordered" evidence="1">
    <location>
        <begin position="405"/>
        <end position="580"/>
    </location>
</feature>
<dbReference type="AlphaFoldDB" id="A0A8J4G862"/>
<feature type="compositionally biased region" description="Polar residues" evidence="1">
    <location>
        <begin position="9"/>
        <end position="22"/>
    </location>
</feature>
<accession>A0A8J4G862</accession>
<protein>
    <submittedName>
        <fullName evidence="2">Uncharacterized protein</fullName>
    </submittedName>
</protein>
<dbReference type="EMBL" id="BNCQ01000010">
    <property type="protein sequence ID" value="GIM01920.1"/>
    <property type="molecule type" value="Genomic_DNA"/>
</dbReference>
<feature type="compositionally biased region" description="Polar residues" evidence="1">
    <location>
        <begin position="144"/>
        <end position="193"/>
    </location>
</feature>
<feature type="compositionally biased region" description="Low complexity" evidence="1">
    <location>
        <begin position="75"/>
        <end position="108"/>
    </location>
</feature>
<feature type="region of interest" description="Disordered" evidence="1">
    <location>
        <begin position="1"/>
        <end position="245"/>
    </location>
</feature>
<feature type="compositionally biased region" description="Low complexity" evidence="1">
    <location>
        <begin position="128"/>
        <end position="137"/>
    </location>
</feature>
<name>A0A8J4G862_9CHLO</name>
<evidence type="ECO:0000313" key="2">
    <source>
        <dbReference type="EMBL" id="GIM01920.1"/>
    </source>
</evidence>
<organism evidence="2 3">
    <name type="scientific">Volvox reticuliferus</name>
    <dbReference type="NCBI Taxonomy" id="1737510"/>
    <lineage>
        <taxon>Eukaryota</taxon>
        <taxon>Viridiplantae</taxon>
        <taxon>Chlorophyta</taxon>
        <taxon>core chlorophytes</taxon>
        <taxon>Chlorophyceae</taxon>
        <taxon>CS clade</taxon>
        <taxon>Chlamydomonadales</taxon>
        <taxon>Volvocaceae</taxon>
        <taxon>Volvox</taxon>
    </lineage>
</organism>
<feature type="region of interest" description="Disordered" evidence="1">
    <location>
        <begin position="359"/>
        <end position="379"/>
    </location>
</feature>
<dbReference type="Proteomes" id="UP000722791">
    <property type="component" value="Unassembled WGS sequence"/>
</dbReference>
<feature type="compositionally biased region" description="Low complexity" evidence="1">
    <location>
        <begin position="359"/>
        <end position="377"/>
    </location>
</feature>
<evidence type="ECO:0000256" key="1">
    <source>
        <dbReference type="SAM" id="MobiDB-lite"/>
    </source>
</evidence>